<reference evidence="3" key="1">
    <citation type="submission" date="2018-05" db="EMBL/GenBank/DDBJ databases">
        <authorList>
            <person name="Lanie J.A."/>
            <person name="Ng W.-L."/>
            <person name="Kazmierczak K.M."/>
            <person name="Andrzejewski T.M."/>
            <person name="Davidsen T.M."/>
            <person name="Wayne K.J."/>
            <person name="Tettelin H."/>
            <person name="Glass J.I."/>
            <person name="Rusch D."/>
            <person name="Podicherti R."/>
            <person name="Tsui H.-C.T."/>
            <person name="Winkler M.E."/>
        </authorList>
    </citation>
    <scope>NUCLEOTIDE SEQUENCE</scope>
</reference>
<feature type="transmembrane region" description="Helical" evidence="1">
    <location>
        <begin position="272"/>
        <end position="288"/>
    </location>
</feature>
<proteinExistence type="predicted"/>
<feature type="transmembrane region" description="Helical" evidence="1">
    <location>
        <begin position="216"/>
        <end position="235"/>
    </location>
</feature>
<feature type="domain" description="EamA" evidence="2">
    <location>
        <begin position="5"/>
        <end position="132"/>
    </location>
</feature>
<feature type="transmembrane region" description="Helical" evidence="1">
    <location>
        <begin position="31"/>
        <end position="49"/>
    </location>
</feature>
<sequence length="289" mass="32242">MELNIFVLALTSAVLHPWREFYIKQNSNPEGVCLAVMMVWTVLAALHAFWEGIELSSIKMIWPIALTSGCGFVCYFTFALRTYRDGDFSSYYPITRADPLFIAIFSFLFLGKFYSLILVFGIILVFLGAFFLQYRRGLGLLAQPKTLSLAVFAMIVHGFGTIMDARAVQTVEPMVQFFWVSLIAIIPLAVIFALTRPKESHVIEHLFGGWRQTPGSFIMVGTSAYVSYILMLMAFKLGGEVAALSSIRQASIPISVLIGGLLLKEKNIFERLIWSLVLASGIVLIILSN</sequence>
<feature type="transmembrane region" description="Helical" evidence="1">
    <location>
        <begin position="175"/>
        <end position="195"/>
    </location>
</feature>
<dbReference type="Pfam" id="PF00892">
    <property type="entry name" value="EamA"/>
    <property type="match status" value="2"/>
</dbReference>
<keyword evidence="1" id="KW-0812">Transmembrane</keyword>
<organism evidence="3">
    <name type="scientific">marine metagenome</name>
    <dbReference type="NCBI Taxonomy" id="408172"/>
    <lineage>
        <taxon>unclassified sequences</taxon>
        <taxon>metagenomes</taxon>
        <taxon>ecological metagenomes</taxon>
    </lineage>
</organism>
<protein>
    <recommendedName>
        <fullName evidence="2">EamA domain-containing protein</fullName>
    </recommendedName>
</protein>
<feature type="domain" description="EamA" evidence="2">
    <location>
        <begin position="147"/>
        <end position="286"/>
    </location>
</feature>
<feature type="transmembrane region" description="Helical" evidence="1">
    <location>
        <begin position="100"/>
        <end position="132"/>
    </location>
</feature>
<accession>A0A382LNP2</accession>
<dbReference type="GO" id="GO:0016020">
    <property type="term" value="C:membrane"/>
    <property type="evidence" value="ECO:0007669"/>
    <property type="project" value="InterPro"/>
</dbReference>
<dbReference type="SUPFAM" id="SSF103481">
    <property type="entry name" value="Multidrug resistance efflux transporter EmrE"/>
    <property type="match status" value="1"/>
</dbReference>
<dbReference type="EMBL" id="UINC01088066">
    <property type="protein sequence ID" value="SVC37973.1"/>
    <property type="molecule type" value="Genomic_DNA"/>
</dbReference>
<dbReference type="AlphaFoldDB" id="A0A382LNP2"/>
<dbReference type="InterPro" id="IPR037185">
    <property type="entry name" value="EmrE-like"/>
</dbReference>
<feature type="transmembrane region" description="Helical" evidence="1">
    <location>
        <begin position="61"/>
        <end position="80"/>
    </location>
</feature>
<keyword evidence="1" id="KW-1133">Transmembrane helix</keyword>
<keyword evidence="1" id="KW-0472">Membrane</keyword>
<feature type="transmembrane region" description="Helical" evidence="1">
    <location>
        <begin position="144"/>
        <end position="163"/>
    </location>
</feature>
<dbReference type="Gene3D" id="1.10.3730.20">
    <property type="match status" value="1"/>
</dbReference>
<evidence type="ECO:0000313" key="3">
    <source>
        <dbReference type="EMBL" id="SVC37973.1"/>
    </source>
</evidence>
<dbReference type="InterPro" id="IPR000620">
    <property type="entry name" value="EamA_dom"/>
</dbReference>
<gene>
    <name evidence="3" type="ORF">METZ01_LOCUS290827</name>
</gene>
<evidence type="ECO:0000259" key="2">
    <source>
        <dbReference type="Pfam" id="PF00892"/>
    </source>
</evidence>
<evidence type="ECO:0000256" key="1">
    <source>
        <dbReference type="SAM" id="Phobius"/>
    </source>
</evidence>
<name>A0A382LNP2_9ZZZZ</name>